<dbReference type="EMBL" id="KE124041">
    <property type="protein sequence ID" value="EPB84345.1"/>
    <property type="molecule type" value="Genomic_DNA"/>
</dbReference>
<accession>S2JWY1</accession>
<organism evidence="1 2">
    <name type="scientific">Mucor circinelloides f. circinelloides (strain 1006PhL)</name>
    <name type="common">Mucormycosis agent</name>
    <name type="synonym">Calyptromyces circinelloides</name>
    <dbReference type="NCBI Taxonomy" id="1220926"/>
    <lineage>
        <taxon>Eukaryota</taxon>
        <taxon>Fungi</taxon>
        <taxon>Fungi incertae sedis</taxon>
        <taxon>Mucoromycota</taxon>
        <taxon>Mucoromycotina</taxon>
        <taxon>Mucoromycetes</taxon>
        <taxon>Mucorales</taxon>
        <taxon>Mucorineae</taxon>
        <taxon>Mucoraceae</taxon>
        <taxon>Mucor</taxon>
    </lineage>
</organism>
<evidence type="ECO:0000313" key="1">
    <source>
        <dbReference type="EMBL" id="EPB84345.1"/>
    </source>
</evidence>
<protein>
    <submittedName>
        <fullName evidence="1">Uncharacterized protein</fullName>
    </submittedName>
</protein>
<keyword evidence="2" id="KW-1185">Reference proteome</keyword>
<proteinExistence type="predicted"/>
<dbReference type="AlphaFoldDB" id="S2JWY1"/>
<gene>
    <name evidence="1" type="ORF">HMPREF1544_08864</name>
</gene>
<evidence type="ECO:0000313" key="2">
    <source>
        <dbReference type="Proteomes" id="UP000014254"/>
    </source>
</evidence>
<dbReference type="VEuPathDB" id="FungiDB:HMPREF1544_08864"/>
<sequence>MQDNEKWRLQSGCYVEDKMAELVKTLKYEHPAMYRILDVADENWGLFSSNEELAELNEHAKTPIDYPELLVEMDQFLKTS</sequence>
<dbReference type="OrthoDB" id="2268802at2759"/>
<dbReference type="InParanoid" id="S2JWY1"/>
<name>S2JWY1_MUCC1</name>
<reference evidence="2" key="1">
    <citation type="submission" date="2013-05" db="EMBL/GenBank/DDBJ databases">
        <title>The Genome sequence of Mucor circinelloides f. circinelloides 1006PhL.</title>
        <authorList>
            <consortium name="The Broad Institute Genomics Platform"/>
            <person name="Cuomo C."/>
            <person name="Earl A."/>
            <person name="Findley K."/>
            <person name="Lee S.C."/>
            <person name="Walker B."/>
            <person name="Young S."/>
            <person name="Zeng Q."/>
            <person name="Gargeya S."/>
            <person name="Fitzgerald M."/>
            <person name="Haas B."/>
            <person name="Abouelleil A."/>
            <person name="Allen A.W."/>
            <person name="Alvarado L."/>
            <person name="Arachchi H.M."/>
            <person name="Berlin A.M."/>
            <person name="Chapman S.B."/>
            <person name="Gainer-Dewar J."/>
            <person name="Goldberg J."/>
            <person name="Griggs A."/>
            <person name="Gujja S."/>
            <person name="Hansen M."/>
            <person name="Howarth C."/>
            <person name="Imamovic A."/>
            <person name="Ireland A."/>
            <person name="Larimer J."/>
            <person name="McCowan C."/>
            <person name="Murphy C."/>
            <person name="Pearson M."/>
            <person name="Poon T.W."/>
            <person name="Priest M."/>
            <person name="Roberts A."/>
            <person name="Saif S."/>
            <person name="Shea T."/>
            <person name="Sisk P."/>
            <person name="Sykes S."/>
            <person name="Wortman J."/>
            <person name="Nusbaum C."/>
            <person name="Birren B."/>
        </authorList>
    </citation>
    <scope>NUCLEOTIDE SEQUENCE [LARGE SCALE GENOMIC DNA]</scope>
    <source>
        <strain evidence="2">1006PhL</strain>
    </source>
</reference>
<dbReference type="Proteomes" id="UP000014254">
    <property type="component" value="Unassembled WGS sequence"/>
</dbReference>